<feature type="compositionally biased region" description="Basic residues" evidence="4">
    <location>
        <begin position="357"/>
        <end position="368"/>
    </location>
</feature>
<dbReference type="Proteomes" id="UP001211907">
    <property type="component" value="Unassembled WGS sequence"/>
</dbReference>
<evidence type="ECO:0000313" key="5">
    <source>
        <dbReference type="EMBL" id="KAJ3092702.1"/>
    </source>
</evidence>
<dbReference type="Pfam" id="PF21032">
    <property type="entry name" value="PROPPIN"/>
    <property type="match status" value="1"/>
</dbReference>
<dbReference type="InterPro" id="IPR001680">
    <property type="entry name" value="WD40_rpt"/>
</dbReference>
<feature type="region of interest" description="Disordered" evidence="4">
    <location>
        <begin position="401"/>
        <end position="423"/>
    </location>
</feature>
<feature type="compositionally biased region" description="Low complexity" evidence="4">
    <location>
        <begin position="401"/>
        <end position="419"/>
    </location>
</feature>
<name>A0AAD5SQ33_9FUNG</name>
<dbReference type="GO" id="GO:0005737">
    <property type="term" value="C:cytoplasm"/>
    <property type="evidence" value="ECO:0007669"/>
    <property type="project" value="UniProtKB-ARBA"/>
</dbReference>
<evidence type="ECO:0000256" key="1">
    <source>
        <dbReference type="ARBA" id="ARBA00022574"/>
    </source>
</evidence>
<dbReference type="Gene3D" id="2.130.10.10">
    <property type="entry name" value="YVTN repeat-like/Quinoprotein amine dehydrogenase"/>
    <property type="match status" value="1"/>
</dbReference>
<evidence type="ECO:0000256" key="2">
    <source>
        <dbReference type="ARBA" id="ARBA00022737"/>
    </source>
</evidence>
<sequence>MATNFNQTSTCFTFASPSSLRIFNADPLAEKLRLFPRIVKEKTDSGGTRPKNQSESENPHLQNLSQFTPRESIIFAQMLHRSNYVALVSSWNPNSVVIWDDAKATVVLEYCEASRIKNVSLRYDRVIITLLTKVKVYSFHPTTPTLLYTFPTLTNDDAIIALAPYPSHADSYVTLAFQGRTSQGHVQYCQIPIGPVLLDAQKPIKYPSISLIAAHSTPIKSIAISRIGTLLCTASTSGTLVRVFDTTTRQLVHEFRRGSEPATVYSINFSLDDRWVCVGSDRGTVHVFGLNTNGFQNTTAQIDTTEREIQLAGNQQATVVVKRTASALGTRKDALHGGVGSASVLRQAYNPAPQHQQQHHHRNHHQTHKNSGVINSAPSSIASGAVSTAAGQNFANNESIAVSRKTVSSSSSRSSAKPSNNRTSSLNFLAPLNKYFSSQWSFAQCSVAPGVKFVCTFGVSDPDLWKLKEGIRKAVDGLKQADAAKKFEHLSNLDETNTDALTGGFLIREAEPTSEVDAEISERLHWSPKAAIPATSIIVVSQDGTYYKFALDIDKGGDCALERIFNLQSDDMGDSMGFGQQQAGETGVLNINFGISIRL</sequence>
<dbReference type="InterPro" id="IPR036322">
    <property type="entry name" value="WD40_repeat_dom_sf"/>
</dbReference>
<keyword evidence="2" id="KW-0677">Repeat</keyword>
<feature type="region of interest" description="Disordered" evidence="4">
    <location>
        <begin position="351"/>
        <end position="378"/>
    </location>
</feature>
<gene>
    <name evidence="5" type="primary">WDR45L</name>
    <name evidence="5" type="ORF">HK100_006882</name>
</gene>
<comment type="caution">
    <text evidence="5">The sequence shown here is derived from an EMBL/GenBank/DDBJ whole genome shotgun (WGS) entry which is preliminary data.</text>
</comment>
<comment type="similarity">
    <text evidence="3">Belongs to the WD repeat PROPPIN family.</text>
</comment>
<dbReference type="InterPro" id="IPR048720">
    <property type="entry name" value="PROPPIN"/>
</dbReference>
<dbReference type="EMBL" id="JADGJH010003206">
    <property type="protein sequence ID" value="KAJ3092702.1"/>
    <property type="molecule type" value="Genomic_DNA"/>
</dbReference>
<dbReference type="PANTHER" id="PTHR11227">
    <property type="entry name" value="WD-REPEAT PROTEIN INTERACTING WITH PHOSPHOINOSIDES WIPI -RELATED"/>
    <property type="match status" value="1"/>
</dbReference>
<evidence type="ECO:0000256" key="4">
    <source>
        <dbReference type="SAM" id="MobiDB-lite"/>
    </source>
</evidence>
<dbReference type="AlphaFoldDB" id="A0AAD5SQ33"/>
<feature type="region of interest" description="Disordered" evidence="4">
    <location>
        <begin position="42"/>
        <end position="61"/>
    </location>
</feature>
<keyword evidence="6" id="KW-1185">Reference proteome</keyword>
<evidence type="ECO:0000313" key="6">
    <source>
        <dbReference type="Proteomes" id="UP001211907"/>
    </source>
</evidence>
<evidence type="ECO:0000256" key="3">
    <source>
        <dbReference type="ARBA" id="ARBA00025740"/>
    </source>
</evidence>
<keyword evidence="1" id="KW-0853">WD repeat</keyword>
<organism evidence="5 6">
    <name type="scientific">Physocladia obscura</name>
    <dbReference type="NCBI Taxonomy" id="109957"/>
    <lineage>
        <taxon>Eukaryota</taxon>
        <taxon>Fungi</taxon>
        <taxon>Fungi incertae sedis</taxon>
        <taxon>Chytridiomycota</taxon>
        <taxon>Chytridiomycota incertae sedis</taxon>
        <taxon>Chytridiomycetes</taxon>
        <taxon>Chytridiales</taxon>
        <taxon>Chytriomycetaceae</taxon>
        <taxon>Physocladia</taxon>
    </lineage>
</organism>
<feature type="compositionally biased region" description="Polar residues" evidence="4">
    <location>
        <begin position="369"/>
        <end position="378"/>
    </location>
</feature>
<proteinExistence type="inferred from homology"/>
<accession>A0AAD5SQ33</accession>
<reference evidence="5" key="1">
    <citation type="submission" date="2020-05" db="EMBL/GenBank/DDBJ databases">
        <title>Phylogenomic resolution of chytrid fungi.</title>
        <authorList>
            <person name="Stajich J.E."/>
            <person name="Amses K."/>
            <person name="Simmons R."/>
            <person name="Seto K."/>
            <person name="Myers J."/>
            <person name="Bonds A."/>
            <person name="Quandt C.A."/>
            <person name="Barry K."/>
            <person name="Liu P."/>
            <person name="Grigoriev I."/>
            <person name="Longcore J.E."/>
            <person name="James T.Y."/>
        </authorList>
    </citation>
    <scope>NUCLEOTIDE SEQUENCE</scope>
    <source>
        <strain evidence="5">JEL0513</strain>
    </source>
</reference>
<dbReference type="SMART" id="SM00320">
    <property type="entry name" value="WD40"/>
    <property type="match status" value="2"/>
</dbReference>
<dbReference type="InterPro" id="IPR015943">
    <property type="entry name" value="WD40/YVTN_repeat-like_dom_sf"/>
</dbReference>
<dbReference type="SUPFAM" id="SSF50978">
    <property type="entry name" value="WD40 repeat-like"/>
    <property type="match status" value="1"/>
</dbReference>
<protein>
    <submittedName>
        <fullName evidence="5">WD repeat domain phosphoinositide-interacting protein 3</fullName>
    </submittedName>
</protein>